<dbReference type="Pfam" id="PF00633">
    <property type="entry name" value="HHH"/>
    <property type="match status" value="1"/>
</dbReference>
<dbReference type="InterPro" id="IPR029119">
    <property type="entry name" value="MutY_C"/>
</dbReference>
<dbReference type="InterPro" id="IPR015797">
    <property type="entry name" value="NUDIX_hydrolase-like_dom_sf"/>
</dbReference>
<dbReference type="Gene3D" id="3.90.79.10">
    <property type="entry name" value="Nucleoside Triphosphate Pyrophosphohydrolase"/>
    <property type="match status" value="1"/>
</dbReference>
<keyword evidence="6" id="KW-0004">4Fe-4S</keyword>
<dbReference type="GO" id="GO:0000701">
    <property type="term" value="F:purine-specific mismatch base pair DNA N-glycosylase activity"/>
    <property type="evidence" value="ECO:0007669"/>
    <property type="project" value="UniProtKB-EC"/>
</dbReference>
<dbReference type="SUPFAM" id="SSF55811">
    <property type="entry name" value="Nudix"/>
    <property type="match status" value="1"/>
</dbReference>
<dbReference type="PANTHER" id="PTHR42944:SF1">
    <property type="entry name" value="ADENINE DNA GLYCOSYLASE"/>
    <property type="match status" value="1"/>
</dbReference>
<dbReference type="GO" id="GO:0035485">
    <property type="term" value="F:adenine/guanine mispair binding"/>
    <property type="evidence" value="ECO:0007669"/>
    <property type="project" value="TreeGrafter"/>
</dbReference>
<dbReference type="SMART" id="SM00478">
    <property type="entry name" value="ENDO3c"/>
    <property type="match status" value="1"/>
</dbReference>
<feature type="domain" description="HhH-GPD" evidence="15">
    <location>
        <begin position="40"/>
        <end position="193"/>
    </location>
</feature>
<comment type="catalytic activity">
    <reaction evidence="1 14">
        <text>Hydrolyzes free adenine bases from 7,8-dihydro-8-oxoguanine:adenine mismatched double-stranded DNA, leaving an apurinic site.</text>
        <dbReference type="EC" id="3.2.2.31"/>
    </reaction>
</comment>
<comment type="function">
    <text evidence="2">Adenine glycosylase active on G-A mispairs. MutY also corrects error-prone DNA synthesis past GO lesions which are due to the oxidatively damaged form of guanine: 7,8-dihydro-8-oxoguanine (8-oxo-dGTP).</text>
</comment>
<evidence type="ECO:0000256" key="12">
    <source>
        <dbReference type="ARBA" id="ARBA00023204"/>
    </source>
</evidence>
<dbReference type="CDD" id="cd03431">
    <property type="entry name" value="NUDIX_DNA_Glycosylase_C-MutY"/>
    <property type="match status" value="1"/>
</dbReference>
<evidence type="ECO:0000256" key="9">
    <source>
        <dbReference type="ARBA" id="ARBA00022801"/>
    </source>
</evidence>
<organism evidence="16 17">
    <name type="scientific">Simplicispira suum</name>
    <dbReference type="NCBI Taxonomy" id="2109915"/>
    <lineage>
        <taxon>Bacteria</taxon>
        <taxon>Pseudomonadati</taxon>
        <taxon>Pseudomonadota</taxon>
        <taxon>Betaproteobacteria</taxon>
        <taxon>Burkholderiales</taxon>
        <taxon>Comamonadaceae</taxon>
        <taxon>Simplicispira</taxon>
    </lineage>
</organism>
<keyword evidence="8 14" id="KW-0227">DNA damage</keyword>
<dbReference type="Pfam" id="PF00730">
    <property type="entry name" value="HhH-GPD"/>
    <property type="match status" value="1"/>
</dbReference>
<keyword evidence="13 14" id="KW-0326">Glycosidase</keyword>
<dbReference type="GO" id="GO:0046872">
    <property type="term" value="F:metal ion binding"/>
    <property type="evidence" value="ECO:0007669"/>
    <property type="project" value="UniProtKB-UniRule"/>
</dbReference>
<dbReference type="Gene3D" id="1.10.1670.10">
    <property type="entry name" value="Helix-hairpin-Helix base-excision DNA repair enzymes (C-terminal)"/>
    <property type="match status" value="1"/>
</dbReference>
<evidence type="ECO:0000256" key="1">
    <source>
        <dbReference type="ARBA" id="ARBA00000843"/>
    </source>
</evidence>
<evidence type="ECO:0000313" key="17">
    <source>
        <dbReference type="Proteomes" id="UP000239326"/>
    </source>
</evidence>
<comment type="cofactor">
    <cofactor evidence="14">
        <name>[4Fe-4S] cluster</name>
        <dbReference type="ChEBI" id="CHEBI:49883"/>
    </cofactor>
    <text evidence="14">Binds 1 [4Fe-4S] cluster.</text>
</comment>
<evidence type="ECO:0000259" key="15">
    <source>
        <dbReference type="SMART" id="SM00478"/>
    </source>
</evidence>
<dbReference type="InterPro" id="IPR011257">
    <property type="entry name" value="DNA_glycosylase"/>
</dbReference>
<dbReference type="GO" id="GO:0034039">
    <property type="term" value="F:8-oxo-7,8-dihydroguanine DNA N-glycosylase activity"/>
    <property type="evidence" value="ECO:0007669"/>
    <property type="project" value="TreeGrafter"/>
</dbReference>
<dbReference type="GO" id="GO:0006298">
    <property type="term" value="P:mismatch repair"/>
    <property type="evidence" value="ECO:0007669"/>
    <property type="project" value="TreeGrafter"/>
</dbReference>
<dbReference type="GO" id="GO:0051539">
    <property type="term" value="F:4 iron, 4 sulfur cluster binding"/>
    <property type="evidence" value="ECO:0007669"/>
    <property type="project" value="UniProtKB-UniRule"/>
</dbReference>
<evidence type="ECO:0000256" key="11">
    <source>
        <dbReference type="ARBA" id="ARBA00023014"/>
    </source>
</evidence>
<evidence type="ECO:0000256" key="2">
    <source>
        <dbReference type="ARBA" id="ARBA00002933"/>
    </source>
</evidence>
<dbReference type="Proteomes" id="UP000239326">
    <property type="component" value="Chromosome"/>
</dbReference>
<accession>A0A2S0MXG8</accession>
<sequence>MTPEWSVADAVVRWQRKHGRSALPWQDTRDPYRVWLSEIMLQQTQVATVLGYYARFLDRFPDVHALAAASEDAVLALWSGLGYYSRARNLHKAARTVAAQRGGVFPSTAAGLAQLPGVGRSTAAAIAAFCYGERVPILDANVRRVLARFFAFEQDLARAASERALWERASELVPKSARDMPAYTQGLMDLGASLCTPRRPSCLLCPLESACAARRSGEVERFPIRSRTVLRKQETWWLSVLRDGAGRTWLHRRPAPGIWAGLYCTPVFGDEAALLAHATRLGASSFEALAPVRHALTHRELVLRPVRALLPEVVPFSETQGAWFRAKELPAVGLPAPLRSLLLSGV</sequence>
<dbReference type="GO" id="GO:0006284">
    <property type="term" value="P:base-excision repair"/>
    <property type="evidence" value="ECO:0007669"/>
    <property type="project" value="UniProtKB-UniRule"/>
</dbReference>
<evidence type="ECO:0000256" key="7">
    <source>
        <dbReference type="ARBA" id="ARBA00022723"/>
    </source>
</evidence>
<keyword evidence="17" id="KW-1185">Reference proteome</keyword>
<dbReference type="EMBL" id="CP027669">
    <property type="protein sequence ID" value="AVO40497.1"/>
    <property type="molecule type" value="Genomic_DNA"/>
</dbReference>
<dbReference type="KEGG" id="simp:C6571_03665"/>
<dbReference type="InterPro" id="IPR003265">
    <property type="entry name" value="HhH-GPD_domain"/>
</dbReference>
<dbReference type="InterPro" id="IPR023170">
    <property type="entry name" value="HhH_base_excis_C"/>
</dbReference>
<proteinExistence type="inferred from homology"/>
<reference evidence="16 17" key="1">
    <citation type="submission" date="2018-03" db="EMBL/GenBank/DDBJ databases">
        <title>Genome sequencing of Simplicispira sp.</title>
        <authorList>
            <person name="Kim S.-J."/>
            <person name="Heo J."/>
            <person name="Kwon S.-W."/>
        </authorList>
    </citation>
    <scope>NUCLEOTIDE SEQUENCE [LARGE SCALE GENOMIC DNA]</scope>
    <source>
        <strain evidence="16 17">SC1-8</strain>
    </source>
</reference>
<dbReference type="Pfam" id="PF14815">
    <property type="entry name" value="NUDIX_4"/>
    <property type="match status" value="1"/>
</dbReference>
<evidence type="ECO:0000256" key="4">
    <source>
        <dbReference type="ARBA" id="ARBA00012045"/>
    </source>
</evidence>
<gene>
    <name evidence="16" type="primary">mutY</name>
    <name evidence="16" type="ORF">C6571_03665</name>
</gene>
<dbReference type="RefSeq" id="WP_106445488.1">
    <property type="nucleotide sequence ID" value="NZ_CP027669.1"/>
</dbReference>
<dbReference type="SUPFAM" id="SSF48150">
    <property type="entry name" value="DNA-glycosylase"/>
    <property type="match status" value="1"/>
</dbReference>
<comment type="similarity">
    <text evidence="3 14">Belongs to the Nth/MutY family.</text>
</comment>
<evidence type="ECO:0000256" key="13">
    <source>
        <dbReference type="ARBA" id="ARBA00023295"/>
    </source>
</evidence>
<evidence type="ECO:0000256" key="3">
    <source>
        <dbReference type="ARBA" id="ARBA00008343"/>
    </source>
</evidence>
<name>A0A2S0MXG8_9BURK</name>
<keyword evidence="10 14" id="KW-0408">Iron</keyword>
<evidence type="ECO:0000256" key="5">
    <source>
        <dbReference type="ARBA" id="ARBA00022023"/>
    </source>
</evidence>
<evidence type="ECO:0000256" key="10">
    <source>
        <dbReference type="ARBA" id="ARBA00023004"/>
    </source>
</evidence>
<keyword evidence="12" id="KW-0234">DNA repair</keyword>
<dbReference type="GO" id="GO:0032357">
    <property type="term" value="F:oxidized purine DNA binding"/>
    <property type="evidence" value="ECO:0007669"/>
    <property type="project" value="TreeGrafter"/>
</dbReference>
<keyword evidence="9" id="KW-0378">Hydrolase</keyword>
<dbReference type="InterPro" id="IPR044298">
    <property type="entry name" value="MIG/MutY"/>
</dbReference>
<dbReference type="NCBIfam" id="TIGR01084">
    <property type="entry name" value="mutY"/>
    <property type="match status" value="1"/>
</dbReference>
<dbReference type="OrthoDB" id="9802365at2"/>
<protein>
    <recommendedName>
        <fullName evidence="5 14">Adenine DNA glycosylase</fullName>
        <ecNumber evidence="4 14">3.2.2.31</ecNumber>
    </recommendedName>
</protein>
<evidence type="ECO:0000256" key="6">
    <source>
        <dbReference type="ARBA" id="ARBA00022485"/>
    </source>
</evidence>
<dbReference type="CDD" id="cd00056">
    <property type="entry name" value="ENDO3c"/>
    <property type="match status" value="1"/>
</dbReference>
<dbReference type="InterPro" id="IPR000445">
    <property type="entry name" value="HhH_motif"/>
</dbReference>
<evidence type="ECO:0000313" key="16">
    <source>
        <dbReference type="EMBL" id="AVO40497.1"/>
    </source>
</evidence>
<keyword evidence="11" id="KW-0411">Iron-sulfur</keyword>
<dbReference type="PANTHER" id="PTHR42944">
    <property type="entry name" value="ADENINE DNA GLYCOSYLASE"/>
    <property type="match status" value="1"/>
</dbReference>
<evidence type="ECO:0000256" key="8">
    <source>
        <dbReference type="ARBA" id="ARBA00022763"/>
    </source>
</evidence>
<dbReference type="FunFam" id="1.10.340.30:FF:000002">
    <property type="entry name" value="Adenine DNA glycosylase"/>
    <property type="match status" value="1"/>
</dbReference>
<keyword evidence="7" id="KW-0479">Metal-binding</keyword>
<dbReference type="EC" id="3.2.2.31" evidence="4 14"/>
<dbReference type="AlphaFoldDB" id="A0A2S0MXG8"/>
<dbReference type="Gene3D" id="1.10.340.30">
    <property type="entry name" value="Hypothetical protein, domain 2"/>
    <property type="match status" value="1"/>
</dbReference>
<dbReference type="InterPro" id="IPR005760">
    <property type="entry name" value="A/G_AdeGlyc_MutY"/>
</dbReference>
<evidence type="ECO:0000256" key="14">
    <source>
        <dbReference type="RuleBase" id="RU365096"/>
    </source>
</evidence>